<name>A0ABS0NE14_9ACTN</name>
<dbReference type="Proteomes" id="UP000807371">
    <property type="component" value="Unassembled WGS sequence"/>
</dbReference>
<reference evidence="3 4" key="1">
    <citation type="submission" date="2020-09" db="EMBL/GenBank/DDBJ databases">
        <title>Biosynthesis of the nuclear factor of activated T cells inhibitor NFAT-133 and its congeners in Streptomyces pactum.</title>
        <authorList>
            <person name="Zhou W."/>
            <person name="Posri P."/>
            <person name="Abugrain M.E."/>
            <person name="Weisberg A.J."/>
            <person name="Chang J.H."/>
            <person name="Mahmud T."/>
        </authorList>
    </citation>
    <scope>NUCLEOTIDE SEQUENCE [LARGE SCALE GENOMIC DNA]</scope>
    <source>
        <strain evidence="3 4">ATCC 27456</strain>
    </source>
</reference>
<gene>
    <name evidence="3" type="ORF">IHE55_00900</name>
</gene>
<feature type="signal peptide" evidence="2">
    <location>
        <begin position="1"/>
        <end position="26"/>
    </location>
</feature>
<evidence type="ECO:0000256" key="1">
    <source>
        <dbReference type="SAM" id="MobiDB-lite"/>
    </source>
</evidence>
<feature type="compositionally biased region" description="Polar residues" evidence="1">
    <location>
        <begin position="38"/>
        <end position="50"/>
    </location>
</feature>
<dbReference type="RefSeq" id="WP_197987255.1">
    <property type="nucleotide sequence ID" value="NZ_JACYXC010000001.1"/>
</dbReference>
<keyword evidence="4" id="KW-1185">Reference proteome</keyword>
<organism evidence="3 4">
    <name type="scientific">Streptomyces pactum</name>
    <dbReference type="NCBI Taxonomy" id="68249"/>
    <lineage>
        <taxon>Bacteria</taxon>
        <taxon>Bacillati</taxon>
        <taxon>Actinomycetota</taxon>
        <taxon>Actinomycetes</taxon>
        <taxon>Kitasatosporales</taxon>
        <taxon>Streptomycetaceae</taxon>
        <taxon>Streptomyces</taxon>
    </lineage>
</organism>
<evidence type="ECO:0000313" key="3">
    <source>
        <dbReference type="EMBL" id="MBH5333434.1"/>
    </source>
</evidence>
<keyword evidence="2" id="KW-0732">Signal</keyword>
<dbReference type="EMBL" id="JACYXC010000001">
    <property type="protein sequence ID" value="MBH5333434.1"/>
    <property type="molecule type" value="Genomic_DNA"/>
</dbReference>
<evidence type="ECO:0000313" key="4">
    <source>
        <dbReference type="Proteomes" id="UP000807371"/>
    </source>
</evidence>
<sequence length="76" mass="7360">MRIRSAVATTALTAAVVLGGAVAASAADVPAGSGGAGENTQSAQRTSAQPPTLLESVGLQSLIDRTELAIGGLTGR</sequence>
<accession>A0ABS0NE14</accession>
<protein>
    <recommendedName>
        <fullName evidence="5">ATP-binding protein</fullName>
    </recommendedName>
</protein>
<proteinExistence type="predicted"/>
<comment type="caution">
    <text evidence="3">The sequence shown here is derived from an EMBL/GenBank/DDBJ whole genome shotgun (WGS) entry which is preliminary data.</text>
</comment>
<evidence type="ECO:0008006" key="5">
    <source>
        <dbReference type="Google" id="ProtNLM"/>
    </source>
</evidence>
<feature type="region of interest" description="Disordered" evidence="1">
    <location>
        <begin position="28"/>
        <end position="51"/>
    </location>
</feature>
<feature type="chain" id="PRO_5045794089" description="ATP-binding protein" evidence="2">
    <location>
        <begin position="27"/>
        <end position="76"/>
    </location>
</feature>
<evidence type="ECO:0000256" key="2">
    <source>
        <dbReference type="SAM" id="SignalP"/>
    </source>
</evidence>